<feature type="chain" id="PRO_5047225648" description="DUF1579 domain-containing protein" evidence="1">
    <location>
        <begin position="22"/>
        <end position="195"/>
    </location>
</feature>
<comment type="caution">
    <text evidence="2">The sequence shown here is derived from an EMBL/GenBank/DDBJ whole genome shotgun (WGS) entry which is preliminary data.</text>
</comment>
<accession>A0ABW0SK26</accession>
<feature type="signal peptide" evidence="1">
    <location>
        <begin position="1"/>
        <end position="21"/>
    </location>
</feature>
<protein>
    <recommendedName>
        <fullName evidence="4">DUF1579 domain-containing protein</fullName>
    </recommendedName>
</protein>
<keyword evidence="1" id="KW-0732">Signal</keyword>
<dbReference type="RefSeq" id="WP_386753245.1">
    <property type="nucleotide sequence ID" value="NZ_JBHSNM010000001.1"/>
</dbReference>
<gene>
    <name evidence="2" type="ORF">ACFPN1_04165</name>
</gene>
<name>A0ABW0SK26_9GAMM</name>
<evidence type="ECO:0000313" key="2">
    <source>
        <dbReference type="EMBL" id="MFC5569264.1"/>
    </source>
</evidence>
<evidence type="ECO:0008006" key="4">
    <source>
        <dbReference type="Google" id="ProtNLM"/>
    </source>
</evidence>
<evidence type="ECO:0000256" key="1">
    <source>
        <dbReference type="SAM" id="SignalP"/>
    </source>
</evidence>
<dbReference type="Proteomes" id="UP001596036">
    <property type="component" value="Unassembled WGS sequence"/>
</dbReference>
<proteinExistence type="predicted"/>
<evidence type="ECO:0000313" key="3">
    <source>
        <dbReference type="Proteomes" id="UP001596036"/>
    </source>
</evidence>
<sequence length="195" mass="21423">MFLRAIVLAGALLLQSGVAIAADATETANVPKAGAAHDGRHDFDFEFGTWNTHLRRLRSPLSGSTEWVEYEGTTVVRKVLDGRANLVELEVEGPAGRIEGLSLRLYNVEARQWTLNFANIADGLLTVPMVGEFRGGHGEFYAQDTFKGRAILVRFLIDPVGTDAYRFEQAFSADGGKSWEVNWIATDTRRADPAP</sequence>
<organism evidence="2 3">
    <name type="scientific">Lysobacter yangpyeongensis</name>
    <dbReference type="NCBI Taxonomy" id="346182"/>
    <lineage>
        <taxon>Bacteria</taxon>
        <taxon>Pseudomonadati</taxon>
        <taxon>Pseudomonadota</taxon>
        <taxon>Gammaproteobacteria</taxon>
        <taxon>Lysobacterales</taxon>
        <taxon>Lysobacteraceae</taxon>
        <taxon>Lysobacter</taxon>
    </lineage>
</organism>
<dbReference type="EMBL" id="JBHSNM010000001">
    <property type="protein sequence ID" value="MFC5569264.1"/>
    <property type="molecule type" value="Genomic_DNA"/>
</dbReference>
<keyword evidence="3" id="KW-1185">Reference proteome</keyword>
<reference evidence="3" key="1">
    <citation type="journal article" date="2019" name="Int. J. Syst. Evol. Microbiol.">
        <title>The Global Catalogue of Microorganisms (GCM) 10K type strain sequencing project: providing services to taxonomists for standard genome sequencing and annotation.</title>
        <authorList>
            <consortium name="The Broad Institute Genomics Platform"/>
            <consortium name="The Broad Institute Genome Sequencing Center for Infectious Disease"/>
            <person name="Wu L."/>
            <person name="Ma J."/>
        </authorList>
    </citation>
    <scope>NUCLEOTIDE SEQUENCE [LARGE SCALE GENOMIC DNA]</scope>
    <source>
        <strain evidence="3">KACC 11407</strain>
    </source>
</reference>